<evidence type="ECO:0000313" key="2">
    <source>
        <dbReference type="Proteomes" id="UP001558850"/>
    </source>
</evidence>
<accession>A0ACC6U160</accession>
<keyword evidence="2" id="KW-1185">Reference proteome</keyword>
<comment type="caution">
    <text evidence="1">The sequence shown here is derived from an EMBL/GenBank/DDBJ whole genome shotgun (WGS) entry which is preliminary data.</text>
</comment>
<evidence type="ECO:0000313" key="1">
    <source>
        <dbReference type="EMBL" id="MEX3933319.1"/>
    </source>
</evidence>
<name>A0ACC6U160_9BURK</name>
<proteinExistence type="predicted"/>
<sequence>MKSRQRMVDTLPNHDDMLLAGSDDDYEPLTEEQRAAVWDDTYWERIDAEVRYFGGVR</sequence>
<organism evidence="1 2">
    <name type="scientific">Paraburkholderia phymatum</name>
    <dbReference type="NCBI Taxonomy" id="148447"/>
    <lineage>
        <taxon>Bacteria</taxon>
        <taxon>Pseudomonadati</taxon>
        <taxon>Pseudomonadota</taxon>
        <taxon>Betaproteobacteria</taxon>
        <taxon>Burkholderiales</taxon>
        <taxon>Burkholderiaceae</taxon>
        <taxon>Paraburkholderia</taxon>
    </lineage>
</organism>
<dbReference type="Proteomes" id="UP001558850">
    <property type="component" value="Unassembled WGS sequence"/>
</dbReference>
<protein>
    <submittedName>
        <fullName evidence="1">Uncharacterized protein</fullName>
    </submittedName>
</protein>
<gene>
    <name evidence="1" type="ORF">AB4Y32_16200</name>
</gene>
<reference evidence="1" key="1">
    <citation type="submission" date="2024-07" db="EMBL/GenBank/DDBJ databases">
        <title>A survey of Mimosa microsymbionts across Brazilian biomes reveals a high diversity of Paraburkholderia nodulating endemic species, but also that Cupriavidus is common as a symbiont of widespread species.</title>
        <authorList>
            <person name="Rouws L."/>
            <person name="Barauna A."/>
            <person name="Beukes C."/>
            <person name="Rouws J.R.C."/>
            <person name="De Faria S.M."/>
            <person name="Gross E."/>
            <person name="Bueno Dos Reis Junior F."/>
            <person name="Simon M.F."/>
            <person name="Maluk M."/>
            <person name="Odee D.W."/>
            <person name="Kenicer G."/>
            <person name="Young J.P.W."/>
            <person name="Reis V.M."/>
            <person name="Zilli J."/>
            <person name="James E.K."/>
        </authorList>
    </citation>
    <scope>NUCLEOTIDE SEQUENCE</scope>
    <source>
        <strain evidence="1">EG181B</strain>
    </source>
</reference>
<dbReference type="EMBL" id="JBFRCH010000007">
    <property type="protein sequence ID" value="MEX3933319.1"/>
    <property type="molecule type" value="Genomic_DNA"/>
</dbReference>